<dbReference type="AlphaFoldDB" id="A0A3M7T4R9"/>
<dbReference type="EMBL" id="REGN01000289">
    <property type="protein sequence ID" value="RNA42981.1"/>
    <property type="molecule type" value="Genomic_DNA"/>
</dbReference>
<dbReference type="GO" id="GO:0007130">
    <property type="term" value="P:synaptonemal complex assembly"/>
    <property type="evidence" value="ECO:0007669"/>
    <property type="project" value="TreeGrafter"/>
</dbReference>
<dbReference type="STRING" id="10195.A0A3M7T4R9"/>
<evidence type="ECO:0000259" key="2">
    <source>
        <dbReference type="Pfam" id="PF12509"/>
    </source>
</evidence>
<proteinExistence type="predicted"/>
<dbReference type="InterPro" id="IPR022188">
    <property type="entry name" value="TASOR_DUF3715"/>
</dbReference>
<accession>A0A3M7T4R9</accession>
<dbReference type="OrthoDB" id="10054471at2759"/>
<feature type="compositionally biased region" description="Low complexity" evidence="1">
    <location>
        <begin position="486"/>
        <end position="511"/>
    </location>
</feature>
<reference evidence="3 4" key="1">
    <citation type="journal article" date="2018" name="Sci. Rep.">
        <title>Genomic signatures of local adaptation to the degree of environmental predictability in rotifers.</title>
        <authorList>
            <person name="Franch-Gras L."/>
            <person name="Hahn C."/>
            <person name="Garcia-Roger E.M."/>
            <person name="Carmona M.J."/>
            <person name="Serra M."/>
            <person name="Gomez A."/>
        </authorList>
    </citation>
    <scope>NUCLEOTIDE SEQUENCE [LARGE SCALE GENOMIC DNA]</scope>
    <source>
        <strain evidence="3">HYR1</strain>
    </source>
</reference>
<feature type="compositionally biased region" description="Basic and acidic residues" evidence="1">
    <location>
        <begin position="223"/>
        <end position="262"/>
    </location>
</feature>
<evidence type="ECO:0000313" key="4">
    <source>
        <dbReference type="Proteomes" id="UP000276133"/>
    </source>
</evidence>
<protein>
    <submittedName>
        <fullName evidence="3">Testis-expressed sequence 15 isoform X1</fullName>
    </submittedName>
</protein>
<evidence type="ECO:0000256" key="1">
    <source>
        <dbReference type="SAM" id="MobiDB-lite"/>
    </source>
</evidence>
<feature type="region of interest" description="Disordered" evidence="1">
    <location>
        <begin position="190"/>
        <end position="320"/>
    </location>
</feature>
<evidence type="ECO:0000313" key="3">
    <source>
        <dbReference type="EMBL" id="RNA42981.1"/>
    </source>
</evidence>
<dbReference type="GO" id="GO:0010569">
    <property type="term" value="P:regulation of double-strand break repair via homologous recombination"/>
    <property type="evidence" value="ECO:0007669"/>
    <property type="project" value="InterPro"/>
</dbReference>
<feature type="compositionally biased region" description="Basic and acidic residues" evidence="1">
    <location>
        <begin position="201"/>
        <end position="211"/>
    </location>
</feature>
<dbReference type="InterPro" id="IPR026616">
    <property type="entry name" value="TEX15"/>
</dbReference>
<name>A0A3M7T4R9_BRAPC</name>
<feature type="domain" description="TASOR pseudo-PARP" evidence="2">
    <location>
        <begin position="12"/>
        <end position="161"/>
    </location>
</feature>
<keyword evidence="4" id="KW-1185">Reference proteome</keyword>
<organism evidence="3 4">
    <name type="scientific">Brachionus plicatilis</name>
    <name type="common">Marine rotifer</name>
    <name type="synonym">Brachionus muelleri</name>
    <dbReference type="NCBI Taxonomy" id="10195"/>
    <lineage>
        <taxon>Eukaryota</taxon>
        <taxon>Metazoa</taxon>
        <taxon>Spiralia</taxon>
        <taxon>Gnathifera</taxon>
        <taxon>Rotifera</taxon>
        <taxon>Eurotatoria</taxon>
        <taxon>Monogononta</taxon>
        <taxon>Pseudotrocha</taxon>
        <taxon>Ploima</taxon>
        <taxon>Brachionidae</taxon>
        <taxon>Brachionus</taxon>
    </lineage>
</organism>
<feature type="region of interest" description="Disordered" evidence="1">
    <location>
        <begin position="480"/>
        <end position="514"/>
    </location>
</feature>
<dbReference type="GO" id="GO:0005634">
    <property type="term" value="C:nucleus"/>
    <property type="evidence" value="ECO:0007669"/>
    <property type="project" value="TreeGrafter"/>
</dbReference>
<dbReference type="Proteomes" id="UP000276133">
    <property type="component" value="Unassembled WGS sequence"/>
</dbReference>
<gene>
    <name evidence="3" type="ORF">BpHYR1_008494</name>
</gene>
<feature type="compositionally biased region" description="Polar residues" evidence="1">
    <location>
        <begin position="190"/>
        <end position="200"/>
    </location>
</feature>
<comment type="caution">
    <text evidence="3">The sequence shown here is derived from an EMBL/GenBank/DDBJ whole genome shotgun (WGS) entry which is preliminary data.</text>
</comment>
<feature type="compositionally biased region" description="Polar residues" evidence="1">
    <location>
        <begin position="281"/>
        <end position="315"/>
    </location>
</feature>
<dbReference type="Pfam" id="PF12509">
    <property type="entry name" value="DUF3715"/>
    <property type="match status" value="1"/>
</dbReference>
<dbReference type="PANTHER" id="PTHR22380:SF1">
    <property type="entry name" value="TESTIS-EXPRESSED PROTEIN 15"/>
    <property type="match status" value="1"/>
</dbReference>
<dbReference type="GO" id="GO:0007140">
    <property type="term" value="P:male meiotic nuclear division"/>
    <property type="evidence" value="ECO:0007669"/>
    <property type="project" value="InterPro"/>
</dbReference>
<sequence>MNTFIFEIKTEFKSQAKEECEHEEHYAFLIENDHQINEVVQNGYQCQESNYNVIGQSKSGVYLCRYPDVALRFNELHRYPDHFSLKMIIFKICYGKQTLALVRKDAKLAPIPATLNFNSHMSVIAPKESDSIETQFDHSQIFLYEYDSSKIPSKRPRHCLPYAVVTWLKTDESNEWPVSFTDLEIIPQCAETNGQSSNEKNGNDSETKAEQESALQPSEETAEEKKDKIDDQTKEDAKSEEEKQKEKETNGQTHGDETKNEVENTNPKIADEPKVEHVSASPKQENQNGTTTPNSSQAQSATPNGTPIVSTTPNGTVKAATNAYPKPTAYTAYRHAVPSNLSPFVYQPSSLGIRLPYGAAQIPQSIGGLHAQPFLNHSIQSPLQQQVFLCRGPNGLTYVTAAPGLVQQQLVAAQQAQAQAILQQQILQAQAQQQAAAMQKISANHTININGQLYQTNAQTGHIQQAQQTPQIIYQAAPQLANQKTQQPMQQSSNPAQQQQAPQTQSPKSASNQMNGQAAVLAYNGQSAQQMYAPSPSAQAAIATQQGYMLAGNNLNQNQNQQLHQLQQLQQQQLLNYQLASGALGLNGFSAQAAGQAQVASGQNLGSVPVGYQLIDYRQLQGLQGTVSLDQLTGMQRNRLLQARHHPYQRP</sequence>
<dbReference type="PANTHER" id="PTHR22380">
    <property type="entry name" value="TESTIS-EXPRESSED PROTEIN 15"/>
    <property type="match status" value="1"/>
</dbReference>